<evidence type="ECO:0000313" key="3">
    <source>
        <dbReference type="Proteomes" id="UP000005710"/>
    </source>
</evidence>
<protein>
    <submittedName>
        <fullName evidence="2">Acyl dehydratase</fullName>
    </submittedName>
</protein>
<dbReference type="AlphaFoldDB" id="K6QEL3"/>
<reference evidence="2" key="1">
    <citation type="submission" date="2010-10" db="EMBL/GenBank/DDBJ databases">
        <authorList>
            <consortium name="US DOE Joint Genome Institute (JGI-PGF)"/>
            <person name="Lucas S."/>
            <person name="Copeland A."/>
            <person name="Lapidus A."/>
            <person name="Bruce D."/>
            <person name="Goodwin L."/>
            <person name="Pitluck S."/>
            <person name="Kyrpides N."/>
            <person name="Mavromatis K."/>
            <person name="Detter J.C."/>
            <person name="Han C."/>
            <person name="Land M."/>
            <person name="Hauser L."/>
            <person name="Markowitz V."/>
            <person name="Cheng J.-F."/>
            <person name="Hugenholtz P."/>
            <person name="Woyke T."/>
            <person name="Wu D."/>
            <person name="Pukall R."/>
            <person name="Wahrenburg C."/>
            <person name="Brambilla E."/>
            <person name="Klenk H.-P."/>
            <person name="Eisen J.A."/>
        </authorList>
    </citation>
    <scope>NUCLEOTIDE SEQUENCE [LARGE SCALE GENOMIC DNA]</scope>
    <source>
        <strain evidence="2">DSM 13965</strain>
    </source>
</reference>
<dbReference type="EMBL" id="AENY02000002">
    <property type="protein sequence ID" value="EKP95306.1"/>
    <property type="molecule type" value="Genomic_DNA"/>
</dbReference>
<dbReference type="InterPro" id="IPR029069">
    <property type="entry name" value="HotDog_dom_sf"/>
</dbReference>
<dbReference type="PANTHER" id="PTHR43841:SF3">
    <property type="entry name" value="(3R)-HYDROXYACYL-ACP DEHYDRATASE SUBUNIT HADB"/>
    <property type="match status" value="1"/>
</dbReference>
<feature type="domain" description="MaoC-like" evidence="1">
    <location>
        <begin position="24"/>
        <end position="115"/>
    </location>
</feature>
<name>K6QEL3_9FIRM</name>
<evidence type="ECO:0000313" key="2">
    <source>
        <dbReference type="EMBL" id="EKP95306.1"/>
    </source>
</evidence>
<reference evidence="2" key="2">
    <citation type="submission" date="2012-10" db="EMBL/GenBank/DDBJ databases">
        <title>Improved high-quality draft of Thermaerobacter subterraneus C21, DSM 13965.</title>
        <authorList>
            <consortium name="DOE Joint Genome Institute"/>
            <person name="Eisen J."/>
            <person name="Huntemann M."/>
            <person name="Wei C.-L."/>
            <person name="Han J."/>
            <person name="Detter J.C."/>
            <person name="Han C."/>
            <person name="Tapia R."/>
            <person name="Chen A."/>
            <person name="Kyrpides N."/>
            <person name="Mavromatis K."/>
            <person name="Markowitz V."/>
            <person name="Szeto E."/>
            <person name="Ivanova N."/>
            <person name="Mikhailova N."/>
            <person name="Ovchinnikova G."/>
            <person name="Pagani I."/>
            <person name="Pati A."/>
            <person name="Goodwin L."/>
            <person name="Nordberg H.P."/>
            <person name="Cantor M.N."/>
            <person name="Hua S.X."/>
            <person name="Woyke T."/>
            <person name="Eisen J."/>
            <person name="Klenk H.-P."/>
        </authorList>
    </citation>
    <scope>NUCLEOTIDE SEQUENCE [LARGE SCALE GENOMIC DNA]</scope>
    <source>
        <strain evidence="2">DSM 13965</strain>
    </source>
</reference>
<dbReference type="STRING" id="867903.ThesuDRAFT_01053"/>
<accession>K6QEL3</accession>
<dbReference type="eggNOG" id="COG2030">
    <property type="taxonomic scope" value="Bacteria"/>
</dbReference>
<dbReference type="OrthoDB" id="9801625at2"/>
<dbReference type="Pfam" id="PF01575">
    <property type="entry name" value="MaoC_dehydratas"/>
    <property type="match status" value="1"/>
</dbReference>
<dbReference type="Proteomes" id="UP000005710">
    <property type="component" value="Unassembled WGS sequence"/>
</dbReference>
<organism evidence="2 3">
    <name type="scientific">Thermaerobacter subterraneus DSM 13965</name>
    <dbReference type="NCBI Taxonomy" id="867903"/>
    <lineage>
        <taxon>Bacteria</taxon>
        <taxon>Bacillati</taxon>
        <taxon>Bacillota</taxon>
        <taxon>Clostridia</taxon>
        <taxon>Eubacteriales</taxon>
        <taxon>Clostridiales Family XVII. Incertae Sedis</taxon>
        <taxon>Thermaerobacter</taxon>
    </lineage>
</organism>
<dbReference type="HOGENOM" id="CLU_094876_4_1_9"/>
<evidence type="ECO:0000259" key="1">
    <source>
        <dbReference type="Pfam" id="PF01575"/>
    </source>
</evidence>
<gene>
    <name evidence="2" type="ORF">ThesuDRAFT_01053</name>
</gene>
<keyword evidence="3" id="KW-1185">Reference proteome</keyword>
<sequence length="152" mass="16379">MVEPVRAEAAPVRWEPGAELPPLVKEPITKVQLVKYAGASGDYNLIHTDDETARRVGLDGVIAHGMLSMGFLGQYLVQLAGPEGVRRLKVRFRQMVRPGDVLTCKGRVVEVGAEEAPGLRRVRVEVWAENQRGEAVTAGEGEVLVPAPAGSC</sequence>
<proteinExistence type="predicted"/>
<dbReference type="SUPFAM" id="SSF54637">
    <property type="entry name" value="Thioesterase/thiol ester dehydrase-isomerase"/>
    <property type="match status" value="1"/>
</dbReference>
<dbReference type="RefSeq" id="WP_006903317.1">
    <property type="nucleotide sequence ID" value="NZ_JH976535.1"/>
</dbReference>
<dbReference type="Gene3D" id="3.10.129.10">
    <property type="entry name" value="Hotdog Thioesterase"/>
    <property type="match status" value="1"/>
</dbReference>
<dbReference type="PANTHER" id="PTHR43841">
    <property type="entry name" value="3-HYDROXYACYL-THIOESTER DEHYDRATASE HTDX-RELATED"/>
    <property type="match status" value="1"/>
</dbReference>
<dbReference type="InterPro" id="IPR002539">
    <property type="entry name" value="MaoC-like_dom"/>
</dbReference>
<comment type="caution">
    <text evidence="2">The sequence shown here is derived from an EMBL/GenBank/DDBJ whole genome shotgun (WGS) entry which is preliminary data.</text>
</comment>